<keyword evidence="12" id="KW-1133">Transmembrane helix</keyword>
<evidence type="ECO:0000256" key="19">
    <source>
        <dbReference type="ARBA" id="ARBA00071084"/>
    </source>
</evidence>
<evidence type="ECO:0000256" key="2">
    <source>
        <dbReference type="ARBA" id="ARBA00004572"/>
    </source>
</evidence>
<dbReference type="OrthoDB" id="9909785at2759"/>
<organism evidence="24 25">
    <name type="scientific">Kryptolebias marmoratus</name>
    <name type="common">Mangrove killifish</name>
    <name type="synonym">Rivulus marmoratus</name>
    <dbReference type="NCBI Taxonomy" id="37003"/>
    <lineage>
        <taxon>Eukaryota</taxon>
        <taxon>Metazoa</taxon>
        <taxon>Chordata</taxon>
        <taxon>Craniata</taxon>
        <taxon>Vertebrata</taxon>
        <taxon>Euteleostomi</taxon>
        <taxon>Actinopterygii</taxon>
        <taxon>Neopterygii</taxon>
        <taxon>Teleostei</taxon>
        <taxon>Neoteleostei</taxon>
        <taxon>Acanthomorphata</taxon>
        <taxon>Ovalentaria</taxon>
        <taxon>Atherinomorphae</taxon>
        <taxon>Cyprinodontiformes</taxon>
        <taxon>Rivulidae</taxon>
        <taxon>Kryptolebias</taxon>
    </lineage>
</organism>
<keyword evidence="25" id="KW-1185">Reference proteome</keyword>
<feature type="compositionally biased region" description="Polar residues" evidence="22">
    <location>
        <begin position="345"/>
        <end position="355"/>
    </location>
</feature>
<dbReference type="KEGG" id="kmr:108246086"/>
<dbReference type="GO" id="GO:0005777">
    <property type="term" value="C:peroxisome"/>
    <property type="evidence" value="ECO:0007669"/>
    <property type="project" value="UniProtKB-SubCell"/>
</dbReference>
<evidence type="ECO:0000313" key="24">
    <source>
        <dbReference type="Ensembl" id="ENSKMAP00000022538.1"/>
    </source>
</evidence>
<reference evidence="24" key="2">
    <citation type="submission" date="2025-09" db="UniProtKB">
        <authorList>
            <consortium name="Ensembl"/>
        </authorList>
    </citation>
    <scope>IDENTIFICATION</scope>
</reference>
<dbReference type="Proteomes" id="UP000264800">
    <property type="component" value="Unplaced"/>
</dbReference>
<dbReference type="InterPro" id="IPR031964">
    <property type="entry name" value="CARD_dom"/>
</dbReference>
<dbReference type="GO" id="GO:1900227">
    <property type="term" value="P:positive regulation of NLRP3 inflammasome complex assembly"/>
    <property type="evidence" value="ECO:0007669"/>
    <property type="project" value="UniProtKB-ARBA"/>
</dbReference>
<keyword evidence="6" id="KW-0945">Host-virus interaction</keyword>
<evidence type="ECO:0000256" key="17">
    <source>
        <dbReference type="ARBA" id="ARBA00023140"/>
    </source>
</evidence>
<evidence type="ECO:0000256" key="10">
    <source>
        <dbReference type="ARBA" id="ARBA00022843"/>
    </source>
</evidence>
<dbReference type="GO" id="GO:0035591">
    <property type="term" value="F:signaling adaptor activity"/>
    <property type="evidence" value="ECO:0007669"/>
    <property type="project" value="UniProtKB-ARBA"/>
</dbReference>
<evidence type="ECO:0000256" key="22">
    <source>
        <dbReference type="SAM" id="MobiDB-lite"/>
    </source>
</evidence>
<dbReference type="InterPro" id="IPR011029">
    <property type="entry name" value="DEATH-like_dom_sf"/>
</dbReference>
<dbReference type="GO" id="GO:1900063">
    <property type="term" value="P:regulation of peroxisome organization"/>
    <property type="evidence" value="ECO:0007669"/>
    <property type="project" value="UniProtKB-ARBA"/>
</dbReference>
<feature type="region of interest" description="Disordered" evidence="22">
    <location>
        <begin position="473"/>
        <end position="499"/>
    </location>
</feature>
<name>A0A3Q3AZ89_KRYMA</name>
<dbReference type="Ensembl" id="ENSKMAT00000022824.1">
    <property type="protein sequence ID" value="ENSKMAP00000022538.1"/>
    <property type="gene ID" value="ENSKMAG00000016732.1"/>
</dbReference>
<keyword evidence="9" id="KW-1000">Mitochondrion outer membrane</keyword>
<dbReference type="CTD" id="57506"/>
<dbReference type="GO" id="GO:0032727">
    <property type="term" value="P:positive regulation of interferon-alpha production"/>
    <property type="evidence" value="ECO:0007669"/>
    <property type="project" value="UniProtKB-ARBA"/>
</dbReference>
<comment type="subcellular location">
    <subcellularLocation>
        <location evidence="2">Mitochondrion outer membrane</location>
        <topology evidence="2">Single-pass membrane protein</topology>
    </subcellularLocation>
    <subcellularLocation>
        <location evidence="1">Peroxisome</location>
    </subcellularLocation>
</comment>
<dbReference type="GO" id="GO:0045071">
    <property type="term" value="P:negative regulation of viral genome replication"/>
    <property type="evidence" value="ECO:0007669"/>
    <property type="project" value="UniProtKB-ARBA"/>
</dbReference>
<dbReference type="GO" id="GO:0032728">
    <property type="term" value="P:positive regulation of interferon-beta production"/>
    <property type="evidence" value="ECO:0007669"/>
    <property type="project" value="UniProtKB-ARBA"/>
</dbReference>
<feature type="region of interest" description="Disordered" evidence="22">
    <location>
        <begin position="536"/>
        <end position="578"/>
    </location>
</feature>
<feature type="compositionally biased region" description="Polar residues" evidence="22">
    <location>
        <begin position="315"/>
        <end position="335"/>
    </location>
</feature>
<evidence type="ECO:0000256" key="6">
    <source>
        <dbReference type="ARBA" id="ARBA00022581"/>
    </source>
</evidence>
<feature type="domain" description="Caspase recruitment" evidence="23">
    <location>
        <begin position="65"/>
        <end position="148"/>
    </location>
</feature>
<dbReference type="STRING" id="37003.ENSKMAP00000022538"/>
<evidence type="ECO:0000256" key="15">
    <source>
        <dbReference type="ARBA" id="ARBA00023136"/>
    </source>
</evidence>
<evidence type="ECO:0000259" key="23">
    <source>
        <dbReference type="Pfam" id="PF16739"/>
    </source>
</evidence>
<keyword evidence="7" id="KW-0399">Innate immunity</keyword>
<dbReference type="GO" id="GO:0005741">
    <property type="term" value="C:mitochondrial outer membrane"/>
    <property type="evidence" value="ECO:0007669"/>
    <property type="project" value="UniProtKB-SubCell"/>
</dbReference>
<evidence type="ECO:0000256" key="16">
    <source>
        <dbReference type="ARBA" id="ARBA00023139"/>
    </source>
</evidence>
<feature type="compositionally biased region" description="Low complexity" evidence="22">
    <location>
        <begin position="251"/>
        <end position="264"/>
    </location>
</feature>
<evidence type="ECO:0000256" key="11">
    <source>
        <dbReference type="ARBA" id="ARBA00022859"/>
    </source>
</evidence>
<keyword evidence="10" id="KW-0832">Ubl conjugation</keyword>
<evidence type="ECO:0000256" key="3">
    <source>
        <dbReference type="ARBA" id="ARBA00022481"/>
    </source>
</evidence>
<dbReference type="AlphaFoldDB" id="A0A3Q3AZ89"/>
<keyword evidence="13" id="KW-0051">Antiviral defense</keyword>
<reference evidence="24" key="1">
    <citation type="submission" date="2025-08" db="UniProtKB">
        <authorList>
            <consortium name="Ensembl"/>
        </authorList>
    </citation>
    <scope>IDENTIFICATION</scope>
</reference>
<keyword evidence="5" id="KW-0597">Phosphoprotein</keyword>
<feature type="compositionally biased region" description="Polar residues" evidence="22">
    <location>
        <begin position="186"/>
        <end position="215"/>
    </location>
</feature>
<evidence type="ECO:0000256" key="5">
    <source>
        <dbReference type="ARBA" id="ARBA00022553"/>
    </source>
</evidence>
<feature type="compositionally biased region" description="Polar residues" evidence="22">
    <location>
        <begin position="265"/>
        <end position="274"/>
    </location>
</feature>
<dbReference type="Gene3D" id="1.10.533.10">
    <property type="entry name" value="Death Domain, Fas"/>
    <property type="match status" value="1"/>
</dbReference>
<keyword evidence="3" id="KW-0488">Methylation</keyword>
<keyword evidence="15" id="KW-0472">Membrane</keyword>
<feature type="compositionally biased region" description="Polar residues" evidence="22">
    <location>
        <begin position="547"/>
        <end position="575"/>
    </location>
</feature>
<dbReference type="GO" id="GO:0002753">
    <property type="term" value="P:cytoplasmic pattern recognition receptor signaling pathway"/>
    <property type="evidence" value="ECO:0007669"/>
    <property type="project" value="UniProtKB-ARBA"/>
</dbReference>
<evidence type="ECO:0000256" key="9">
    <source>
        <dbReference type="ARBA" id="ARBA00022787"/>
    </source>
</evidence>
<dbReference type="GO" id="GO:0070585">
    <property type="term" value="P:protein localization to mitochondrion"/>
    <property type="evidence" value="ECO:0007669"/>
    <property type="project" value="UniProtKB-ARBA"/>
</dbReference>
<dbReference type="Pfam" id="PF16739">
    <property type="entry name" value="CARD_2"/>
    <property type="match status" value="1"/>
</dbReference>
<evidence type="ECO:0000256" key="1">
    <source>
        <dbReference type="ARBA" id="ARBA00004275"/>
    </source>
</evidence>
<evidence type="ECO:0000256" key="7">
    <source>
        <dbReference type="ARBA" id="ARBA00022588"/>
    </source>
</evidence>
<evidence type="ECO:0000256" key="8">
    <source>
        <dbReference type="ARBA" id="ARBA00022692"/>
    </source>
</evidence>
<dbReference type="GO" id="GO:0045087">
    <property type="term" value="P:innate immune response"/>
    <property type="evidence" value="ECO:0007669"/>
    <property type="project" value="UniProtKB-KW"/>
</dbReference>
<feature type="region of interest" description="Disordered" evidence="22">
    <location>
        <begin position="308"/>
        <end position="371"/>
    </location>
</feature>
<keyword evidence="17" id="KW-0576">Peroxisome</keyword>
<dbReference type="GO" id="GO:0051607">
    <property type="term" value="P:defense response to virus"/>
    <property type="evidence" value="ECO:0007669"/>
    <property type="project" value="UniProtKB-KW"/>
</dbReference>
<proteinExistence type="predicted"/>
<keyword evidence="16" id="KW-0564">Palmitate</keyword>
<evidence type="ECO:0000256" key="21">
    <source>
        <dbReference type="ARBA" id="ARBA00083233"/>
    </source>
</evidence>
<dbReference type="GeneTree" id="ENSGT01030000234772"/>
<evidence type="ECO:0000313" key="25">
    <source>
        <dbReference type="Proteomes" id="UP000264800"/>
    </source>
</evidence>
<keyword evidence="14" id="KW-0496">Mitochondrion</keyword>
<dbReference type="GO" id="GO:0002230">
    <property type="term" value="P:positive regulation of defense response to virus by host"/>
    <property type="evidence" value="ECO:0007669"/>
    <property type="project" value="UniProtKB-ARBA"/>
</dbReference>
<accession>A0A3Q3AZ89</accession>
<evidence type="ECO:0000256" key="14">
    <source>
        <dbReference type="ARBA" id="ARBA00023128"/>
    </source>
</evidence>
<evidence type="ECO:0000256" key="4">
    <source>
        <dbReference type="ARBA" id="ARBA00022499"/>
    </source>
</evidence>
<evidence type="ECO:0000256" key="20">
    <source>
        <dbReference type="ARBA" id="ARBA00082620"/>
    </source>
</evidence>
<dbReference type="GO" id="GO:0032755">
    <property type="term" value="P:positive regulation of interleukin-6 production"/>
    <property type="evidence" value="ECO:0007669"/>
    <property type="project" value="UniProtKB-ARBA"/>
</dbReference>
<dbReference type="RefSeq" id="XP_017288929.1">
    <property type="nucleotide sequence ID" value="XM_017433440.3"/>
</dbReference>
<keyword evidence="8" id="KW-0812">Transmembrane</keyword>
<dbReference type="FunFam" id="1.10.533.10:FF:000063">
    <property type="entry name" value="Mitochondrial antiviral-signaling protein"/>
    <property type="match status" value="1"/>
</dbReference>
<keyword evidence="11" id="KW-0391">Immunity</keyword>
<keyword evidence="4" id="KW-1017">Isopeptide bond</keyword>
<evidence type="ECO:0000256" key="18">
    <source>
        <dbReference type="ARBA" id="ARBA00023288"/>
    </source>
</evidence>
<keyword evidence="18" id="KW-0449">Lipoprotein</keyword>
<evidence type="ECO:0000256" key="13">
    <source>
        <dbReference type="ARBA" id="ARBA00023118"/>
    </source>
</evidence>
<evidence type="ECO:0000256" key="12">
    <source>
        <dbReference type="ARBA" id="ARBA00022989"/>
    </source>
</evidence>
<feature type="region of interest" description="Disordered" evidence="22">
    <location>
        <begin position="176"/>
        <end position="274"/>
    </location>
</feature>
<dbReference type="GeneID" id="108246086"/>
<dbReference type="SUPFAM" id="SSF47986">
    <property type="entry name" value="DEATH domain"/>
    <property type="match status" value="1"/>
</dbReference>
<protein>
    <recommendedName>
        <fullName evidence="19">Mitochondrial antiviral-signaling protein</fullName>
    </recommendedName>
    <alternativeName>
        <fullName evidence="20">Interferon beta promoter stimulator protein 1</fullName>
    </alternativeName>
    <alternativeName>
        <fullName evidence="21">Virus-induced-signaling adapter</fullName>
    </alternativeName>
</protein>
<sequence length="614" mass="66692">MLAVGKSELKCIWSPKQGMRKPLSRCEQKSTEASVYRNNTFREECQSEKAIKKRKMSFASDRLWNGYLRRNMSIIVSKVKVREIMPYLPCLTTHDRENIDAKRETNGNYDAMMVLLDCLKRRENWAEQFIEGLEACEQSALAAEMRAEYRALKGVNNSCPAPSPTTVVRAHVHPAQGASHPPITESGGNSQDAAETSPATQAPSSVENLPQQQAVEVTKAVSPPEPVPEHPVSTENKAPLRPLTPLPSPEIPHAQAAEAPQPQEMINSHQEPEINSESNIQAVPGDTSLIPAEVNSGNKEVAVNVLTPPQEHHPVSTSETGTSPSSDHTAVTTNDKPPHSPAPDQINSSGPSVSIMTPEKHPVQDTTPPVNKVPTVALLPEEMSEPAVTQLVESTPLTGHAATTSPVPYPDRMNTSHDDYETVCLSKPNQLISFQPENPASSLVQVSDSHVEPYSGTSGRLEISEASADTVTPALSCPENGITPNHNEPEENHYESPNQSMEEVLENVGHVSEMPSVPNLDGQTMVPHVQIISKRSTESMSEPPVFTNATSAPLSSLNHSHGESNNPSEPKSLQSSEKKIAPHTFPSQSHNAKYFLVAAGVSVCALLMVWKFKK</sequence>